<accession>R7Q5N4</accession>
<proteinExistence type="predicted"/>
<dbReference type="RefSeq" id="XP_005713132.1">
    <property type="nucleotide sequence ID" value="XM_005713075.1"/>
</dbReference>
<gene>
    <name evidence="1" type="ORF">CHC_T00002230001</name>
</gene>
<keyword evidence="2" id="KW-1185">Reference proteome</keyword>
<name>R7Q5N4_CHOCR</name>
<dbReference type="AlphaFoldDB" id="R7Q5N4"/>
<evidence type="ECO:0000313" key="1">
    <source>
        <dbReference type="EMBL" id="CDF33329.1"/>
    </source>
</evidence>
<reference evidence="2" key="1">
    <citation type="journal article" date="2013" name="Proc. Natl. Acad. Sci. U.S.A.">
        <title>Genome structure and metabolic features in the red seaweed Chondrus crispus shed light on evolution of the Archaeplastida.</title>
        <authorList>
            <person name="Collen J."/>
            <person name="Porcel B."/>
            <person name="Carre W."/>
            <person name="Ball S.G."/>
            <person name="Chaparro C."/>
            <person name="Tonon T."/>
            <person name="Barbeyron T."/>
            <person name="Michel G."/>
            <person name="Noel B."/>
            <person name="Valentin K."/>
            <person name="Elias M."/>
            <person name="Artiguenave F."/>
            <person name="Arun A."/>
            <person name="Aury J.M."/>
            <person name="Barbosa-Neto J.F."/>
            <person name="Bothwell J.H."/>
            <person name="Bouget F.Y."/>
            <person name="Brillet L."/>
            <person name="Cabello-Hurtado F."/>
            <person name="Capella-Gutierrez S."/>
            <person name="Charrier B."/>
            <person name="Cladiere L."/>
            <person name="Cock J.M."/>
            <person name="Coelho S.M."/>
            <person name="Colleoni C."/>
            <person name="Czjzek M."/>
            <person name="Da Silva C."/>
            <person name="Delage L."/>
            <person name="Denoeud F."/>
            <person name="Deschamps P."/>
            <person name="Dittami S.M."/>
            <person name="Gabaldon T."/>
            <person name="Gachon C.M."/>
            <person name="Groisillier A."/>
            <person name="Herve C."/>
            <person name="Jabbari K."/>
            <person name="Katinka M."/>
            <person name="Kloareg B."/>
            <person name="Kowalczyk N."/>
            <person name="Labadie K."/>
            <person name="Leblanc C."/>
            <person name="Lopez P.J."/>
            <person name="McLachlan D.H."/>
            <person name="Meslet-Cladiere L."/>
            <person name="Moustafa A."/>
            <person name="Nehr Z."/>
            <person name="Nyvall Collen P."/>
            <person name="Panaud O."/>
            <person name="Partensky F."/>
            <person name="Poulain J."/>
            <person name="Rensing S.A."/>
            <person name="Rousvoal S."/>
            <person name="Samson G."/>
            <person name="Symeonidi A."/>
            <person name="Weissenbach J."/>
            <person name="Zambounis A."/>
            <person name="Wincker P."/>
            <person name="Boyen C."/>
        </authorList>
    </citation>
    <scope>NUCLEOTIDE SEQUENCE [LARGE SCALE GENOMIC DNA]</scope>
    <source>
        <strain evidence="2">cv. Stackhouse</strain>
    </source>
</reference>
<sequence length="388" mass="42133">MHCNAHACVERIQRQSAPRLVLLALLPLQNCVPPLHHVLLLASSSCRSLLSPLPSPCPKYPSHAAAHPTLSTLTTCVRPLPSTSQTRIALKSDDTTHVLYSFIATRCSCPECPDRAWHVAQDPHAHHSPSPTREPLYQTIQMPPAVHPRSSQHSTPHSCSVPLSTSYARTVLSSEPETAYLSVALSVTQFISRECPTIAFLTCRPLSTSHPRTVLSYDPETPRLLSSFIATLRTQSSWPGNTSVIFPISPRSHTRILPSRKPEIALLPSSLTPKRITPHFVPPIPSPTCCPVSTSILRIDPSPHPATAVFPSPLIPTLSTCAPFSSTPFSNSFCVLVFHNFTVLSAPPDTTCLPSSLIATLETPPLSPVTRPIRLPFSASHNSKCSFA</sequence>
<dbReference type="Proteomes" id="UP000012073">
    <property type="component" value="Unassembled WGS sequence"/>
</dbReference>
<dbReference type="EMBL" id="HG001641">
    <property type="protein sequence ID" value="CDF33329.1"/>
    <property type="molecule type" value="Genomic_DNA"/>
</dbReference>
<dbReference type="GeneID" id="17320848"/>
<protein>
    <submittedName>
        <fullName evidence="1">Uncharacterized protein</fullName>
    </submittedName>
</protein>
<organism evidence="1 2">
    <name type="scientific">Chondrus crispus</name>
    <name type="common">Carrageen Irish moss</name>
    <name type="synonym">Polymorpha crispa</name>
    <dbReference type="NCBI Taxonomy" id="2769"/>
    <lineage>
        <taxon>Eukaryota</taxon>
        <taxon>Rhodophyta</taxon>
        <taxon>Florideophyceae</taxon>
        <taxon>Rhodymeniophycidae</taxon>
        <taxon>Gigartinales</taxon>
        <taxon>Gigartinaceae</taxon>
        <taxon>Chondrus</taxon>
    </lineage>
</organism>
<dbReference type="Gramene" id="CDF33329">
    <property type="protein sequence ID" value="CDF33329"/>
    <property type="gene ID" value="CHC_T00002230001"/>
</dbReference>
<dbReference type="KEGG" id="ccp:CHC_T00002230001"/>
<evidence type="ECO:0000313" key="2">
    <source>
        <dbReference type="Proteomes" id="UP000012073"/>
    </source>
</evidence>